<dbReference type="GO" id="GO:0006623">
    <property type="term" value="P:protein targeting to vacuole"/>
    <property type="evidence" value="ECO:0007669"/>
    <property type="project" value="TreeGrafter"/>
</dbReference>
<evidence type="ECO:0000256" key="1">
    <source>
        <dbReference type="ARBA" id="ARBA00061469"/>
    </source>
</evidence>
<feature type="compositionally biased region" description="Polar residues" evidence="2">
    <location>
        <begin position="108"/>
        <end position="126"/>
    </location>
</feature>
<protein>
    <recommendedName>
        <fullName evidence="5">Vesicle-mediated transport protein Vid24</fullName>
    </recommendedName>
</protein>
<dbReference type="Proteomes" id="UP000030706">
    <property type="component" value="Unassembled WGS sequence"/>
</dbReference>
<dbReference type="AlphaFoldDB" id="A0A074XQW9"/>
<dbReference type="GO" id="GO:0043161">
    <property type="term" value="P:proteasome-mediated ubiquitin-dependent protein catabolic process"/>
    <property type="evidence" value="ECO:0007669"/>
    <property type="project" value="TreeGrafter"/>
</dbReference>
<evidence type="ECO:0008006" key="5">
    <source>
        <dbReference type="Google" id="ProtNLM"/>
    </source>
</evidence>
<feature type="region of interest" description="Disordered" evidence="2">
    <location>
        <begin position="1"/>
        <end position="129"/>
    </location>
</feature>
<accession>A0A074XQW9</accession>
<dbReference type="RefSeq" id="XP_029760559.1">
    <property type="nucleotide sequence ID" value="XM_029905466.1"/>
</dbReference>
<dbReference type="PANTHER" id="PTHR14534:SF3">
    <property type="entry name" value="GID COMPLEX SUBUNIT 4 HOMOLOG"/>
    <property type="match status" value="1"/>
</dbReference>
<dbReference type="GO" id="GO:0005773">
    <property type="term" value="C:vacuole"/>
    <property type="evidence" value="ECO:0007669"/>
    <property type="project" value="GOC"/>
</dbReference>
<dbReference type="HOGENOM" id="CLU_028759_0_0_1"/>
<dbReference type="PANTHER" id="PTHR14534">
    <property type="entry name" value="VACUOLAR IMPORT AND DEGRADATION PROTEIN 24"/>
    <property type="match status" value="1"/>
</dbReference>
<dbReference type="GO" id="GO:0007039">
    <property type="term" value="P:protein catabolic process in the vacuole"/>
    <property type="evidence" value="ECO:0007669"/>
    <property type="project" value="TreeGrafter"/>
</dbReference>
<gene>
    <name evidence="3" type="ORF">M438DRAFT_345513</name>
</gene>
<feature type="compositionally biased region" description="Basic and acidic residues" evidence="2">
    <location>
        <begin position="27"/>
        <end position="48"/>
    </location>
</feature>
<evidence type="ECO:0000256" key="2">
    <source>
        <dbReference type="SAM" id="MobiDB-lite"/>
    </source>
</evidence>
<dbReference type="OrthoDB" id="62at2759"/>
<dbReference type="GO" id="GO:0045721">
    <property type="term" value="P:negative regulation of gluconeogenesis"/>
    <property type="evidence" value="ECO:0007669"/>
    <property type="project" value="TreeGrafter"/>
</dbReference>
<organism evidence="3 4">
    <name type="scientific">Aureobasidium pullulans EXF-150</name>
    <dbReference type="NCBI Taxonomy" id="1043002"/>
    <lineage>
        <taxon>Eukaryota</taxon>
        <taxon>Fungi</taxon>
        <taxon>Dikarya</taxon>
        <taxon>Ascomycota</taxon>
        <taxon>Pezizomycotina</taxon>
        <taxon>Dothideomycetes</taxon>
        <taxon>Dothideomycetidae</taxon>
        <taxon>Dothideales</taxon>
        <taxon>Saccotheciaceae</taxon>
        <taxon>Aureobasidium</taxon>
    </lineage>
</organism>
<evidence type="ECO:0000313" key="4">
    <source>
        <dbReference type="Proteomes" id="UP000030706"/>
    </source>
</evidence>
<name>A0A074XQW9_AURPU</name>
<reference evidence="3 4" key="1">
    <citation type="journal article" date="2014" name="BMC Genomics">
        <title>Genome sequencing of four Aureobasidium pullulans varieties: biotechnological potential, stress tolerance, and description of new species.</title>
        <authorList>
            <person name="Gostin Ar C."/>
            <person name="Ohm R.A."/>
            <person name="Kogej T."/>
            <person name="Sonjak S."/>
            <person name="Turk M."/>
            <person name="Zajc J."/>
            <person name="Zalar P."/>
            <person name="Grube M."/>
            <person name="Sun H."/>
            <person name="Han J."/>
            <person name="Sharma A."/>
            <person name="Chiniquy J."/>
            <person name="Ngan C.Y."/>
            <person name="Lipzen A."/>
            <person name="Barry K."/>
            <person name="Grigoriev I.V."/>
            <person name="Gunde-Cimerman N."/>
        </authorList>
    </citation>
    <scope>NUCLEOTIDE SEQUENCE [LARGE SCALE GENOMIC DNA]</scope>
    <source>
        <strain evidence="3 4">EXF-150</strain>
    </source>
</reference>
<dbReference type="Pfam" id="PF09783">
    <property type="entry name" value="Vac_ImportDeg"/>
    <property type="match status" value="1"/>
</dbReference>
<dbReference type="GeneID" id="40747772"/>
<dbReference type="STRING" id="1043002.A0A074XQW9"/>
<comment type="similarity">
    <text evidence="1">Belongs to the GID4/VID24 family.</text>
</comment>
<evidence type="ECO:0000313" key="3">
    <source>
        <dbReference type="EMBL" id="KEQ84372.1"/>
    </source>
</evidence>
<dbReference type="EMBL" id="KL584982">
    <property type="protein sequence ID" value="KEQ84372.1"/>
    <property type="molecule type" value="Genomic_DNA"/>
</dbReference>
<sequence length="322" mass="36468">MPTPHDETQPTPIDISASSTTHATCPPEDRFPQTQPEEHVLPPSEHSRSLVVDPIAQMPTPEEDSDPDPTMSETPAKPIDIVQDSLEKQARLPTPSSPVNDDLKDTTPRVNPSASAQPSPTNSSYPLSRKRLIPCLTSSKFQSGSKFRGTQQSDRQTYDVQVEIKHVDMDESFVCGYLRIQGLTDDHPTLTTYFEGEIIGTKHSFRTAHPEWGSTEKVDMQHWARFPPWKPLAKQAKSPNFACEDYAQREHLFMRWKEYFLVPDHKVKSITGASFEGFYYICFNQRTGAVSGIYFHSRSEKYQQLELVHVDDRGCVGAVEFR</sequence>
<proteinExistence type="inferred from homology"/>
<dbReference type="InterPro" id="IPR018618">
    <property type="entry name" value="GID4/10-like"/>
</dbReference>
<keyword evidence="4" id="KW-1185">Reference proteome</keyword>
<dbReference type="GO" id="GO:0034657">
    <property type="term" value="C:GID complex"/>
    <property type="evidence" value="ECO:0007669"/>
    <property type="project" value="TreeGrafter"/>
</dbReference>